<reference evidence="4" key="1">
    <citation type="submission" date="2016-11" db="EMBL/GenBank/DDBJ databases">
        <authorList>
            <person name="Varghese N."/>
            <person name="Submissions S."/>
        </authorList>
    </citation>
    <scope>NUCLEOTIDE SEQUENCE [LARGE SCALE GENOMIC DNA]</scope>
    <source>
        <strain evidence="4">DSM 24786</strain>
    </source>
</reference>
<dbReference type="OrthoDB" id="666725at2"/>
<keyword evidence="4" id="KW-1185">Reference proteome</keyword>
<name>A0A1K1N085_9FLAO</name>
<protein>
    <submittedName>
        <fullName evidence="3">PRiA4b ORF-3-like protein</fullName>
    </submittedName>
</protein>
<gene>
    <name evidence="3" type="ORF">SAMN05660313_01077</name>
</gene>
<dbReference type="RefSeq" id="WP_072302716.1">
    <property type="nucleotide sequence ID" value="NZ_FPIY01000001.1"/>
</dbReference>
<evidence type="ECO:0000313" key="4">
    <source>
        <dbReference type="Proteomes" id="UP000183257"/>
    </source>
</evidence>
<accession>A0A1K1N085</accession>
<organism evidence="3 4">
    <name type="scientific">Cellulophaga fucicola</name>
    <dbReference type="NCBI Taxonomy" id="76595"/>
    <lineage>
        <taxon>Bacteria</taxon>
        <taxon>Pseudomonadati</taxon>
        <taxon>Bacteroidota</taxon>
        <taxon>Flavobacteriia</taxon>
        <taxon>Flavobacteriales</taxon>
        <taxon>Flavobacteriaceae</taxon>
        <taxon>Cellulophaga</taxon>
    </lineage>
</organism>
<dbReference type="Gene3D" id="3.10.290.30">
    <property type="entry name" value="MM3350-like"/>
    <property type="match status" value="1"/>
</dbReference>
<sequence length="170" mass="19750">MIYKIRIILDAKDDVFRDIEIEDNKTLEDFHNAITQAFGFLGSEMASFYTCDEEWNQDEEIALFDMSESGSDVKLMNEVFLEDILTEKTPKLIYVYDFLSMWTFFVELADIVEKEDGLAYPNVLFSFGEIPDSPPEKNFEADGPKEGDFDDEFGEDLGSYEDLDFDENWN</sequence>
<feature type="domain" description="Plasmid pRiA4b Orf3-like" evidence="2">
    <location>
        <begin position="2"/>
        <end position="127"/>
    </location>
</feature>
<dbReference type="AlphaFoldDB" id="A0A1K1N085"/>
<dbReference type="Pfam" id="PF07929">
    <property type="entry name" value="PRiA4_ORF3"/>
    <property type="match status" value="1"/>
</dbReference>
<feature type="compositionally biased region" description="Basic and acidic residues" evidence="1">
    <location>
        <begin position="134"/>
        <end position="147"/>
    </location>
</feature>
<dbReference type="STRING" id="76595.SAMN05660313_01077"/>
<evidence type="ECO:0000259" key="2">
    <source>
        <dbReference type="Pfam" id="PF07929"/>
    </source>
</evidence>
<evidence type="ECO:0000256" key="1">
    <source>
        <dbReference type="SAM" id="MobiDB-lite"/>
    </source>
</evidence>
<feature type="compositionally biased region" description="Acidic residues" evidence="1">
    <location>
        <begin position="148"/>
        <end position="170"/>
    </location>
</feature>
<dbReference type="EMBL" id="FPIY01000001">
    <property type="protein sequence ID" value="SFW28832.1"/>
    <property type="molecule type" value="Genomic_DNA"/>
</dbReference>
<proteinExistence type="predicted"/>
<dbReference type="Proteomes" id="UP000183257">
    <property type="component" value="Unassembled WGS sequence"/>
</dbReference>
<dbReference type="InterPro" id="IPR024047">
    <property type="entry name" value="MM3350-like_sf"/>
</dbReference>
<evidence type="ECO:0000313" key="3">
    <source>
        <dbReference type="EMBL" id="SFW28832.1"/>
    </source>
</evidence>
<feature type="region of interest" description="Disordered" evidence="1">
    <location>
        <begin position="131"/>
        <end position="170"/>
    </location>
</feature>
<dbReference type="InterPro" id="IPR012912">
    <property type="entry name" value="Plasmid_pRiA4b_Orf3-like"/>
</dbReference>
<dbReference type="SUPFAM" id="SSF159941">
    <property type="entry name" value="MM3350-like"/>
    <property type="match status" value="1"/>
</dbReference>